<protein>
    <submittedName>
        <fullName evidence="2">TIGR03086 family protein</fullName>
    </submittedName>
</protein>
<dbReference type="STRING" id="673521.SAMN05660991_01458"/>
<dbReference type="RefSeq" id="WP_091941579.1">
    <property type="nucleotide sequence ID" value="NZ_FOEE01000003.1"/>
</dbReference>
<dbReference type="NCBIfam" id="TIGR03083">
    <property type="entry name" value="maleylpyruvate isomerase family mycothiol-dependent enzyme"/>
    <property type="match status" value="1"/>
</dbReference>
<dbReference type="GO" id="GO:0046872">
    <property type="term" value="F:metal ion binding"/>
    <property type="evidence" value="ECO:0007669"/>
    <property type="project" value="InterPro"/>
</dbReference>
<dbReference type="AlphaFoldDB" id="A0A1H8S0R7"/>
<dbReference type="Pfam" id="PF11716">
    <property type="entry name" value="MDMPI_N"/>
    <property type="match status" value="1"/>
</dbReference>
<dbReference type="OrthoDB" id="5185819at2"/>
<evidence type="ECO:0000259" key="1">
    <source>
        <dbReference type="Pfam" id="PF11716"/>
    </source>
</evidence>
<evidence type="ECO:0000313" key="2">
    <source>
        <dbReference type="EMBL" id="SEO72044.1"/>
    </source>
</evidence>
<dbReference type="NCBIfam" id="TIGR03086">
    <property type="entry name" value="TIGR03086 family metal-binding protein"/>
    <property type="match status" value="1"/>
</dbReference>
<dbReference type="EMBL" id="FOEE01000003">
    <property type="protein sequence ID" value="SEO72044.1"/>
    <property type="molecule type" value="Genomic_DNA"/>
</dbReference>
<dbReference type="SUPFAM" id="SSF109854">
    <property type="entry name" value="DinB/YfiT-like putative metalloenzymes"/>
    <property type="match status" value="1"/>
</dbReference>
<feature type="domain" description="Mycothiol-dependent maleylpyruvate isomerase metal-binding" evidence="1">
    <location>
        <begin position="13"/>
        <end position="135"/>
    </location>
</feature>
<dbReference type="InterPro" id="IPR017520">
    <property type="entry name" value="CHP03086"/>
</dbReference>
<dbReference type="InterPro" id="IPR034660">
    <property type="entry name" value="DinB/YfiT-like"/>
</dbReference>
<dbReference type="InterPro" id="IPR017517">
    <property type="entry name" value="Maleyloyr_isom"/>
</dbReference>
<accession>A0A1H8S0R7</accession>
<organism evidence="2 3">
    <name type="scientific">Trujillonella endophytica</name>
    <dbReference type="NCBI Taxonomy" id="673521"/>
    <lineage>
        <taxon>Bacteria</taxon>
        <taxon>Bacillati</taxon>
        <taxon>Actinomycetota</taxon>
        <taxon>Actinomycetes</taxon>
        <taxon>Geodermatophilales</taxon>
        <taxon>Geodermatophilaceae</taxon>
        <taxon>Trujillonella</taxon>
    </lineage>
</organism>
<proteinExistence type="predicted"/>
<dbReference type="InterPro" id="IPR024344">
    <property type="entry name" value="MDMPI_metal-binding"/>
</dbReference>
<name>A0A1H8S0R7_9ACTN</name>
<dbReference type="Proteomes" id="UP000198960">
    <property type="component" value="Unassembled WGS sequence"/>
</dbReference>
<keyword evidence="3" id="KW-1185">Reference proteome</keyword>
<dbReference type="Gene3D" id="1.20.120.450">
    <property type="entry name" value="dinb family like domain"/>
    <property type="match status" value="1"/>
</dbReference>
<reference evidence="3" key="1">
    <citation type="submission" date="2016-10" db="EMBL/GenBank/DDBJ databases">
        <authorList>
            <person name="Varghese N."/>
            <person name="Submissions S."/>
        </authorList>
    </citation>
    <scope>NUCLEOTIDE SEQUENCE [LARGE SCALE GENOMIC DNA]</scope>
    <source>
        <strain evidence="3">DSM 45413</strain>
    </source>
</reference>
<sequence length="193" mass="20546">MPSDDAALLELFQRAQNAFTDRVDAVEAGRWGDESLPGWTVADLVAHLVDEARWIPDLLAGDPADQVEPRFSHETGALLGDDPLTAWEAAADAALAALATGDLAGTVHLSRGPTPVRDYLQELTADLVVHGWDLARATGGDERIDPALLPAAEALADRLPDGGLPGFFDPPLEVPAGASEQVRVLARYGRRAW</sequence>
<gene>
    <name evidence="2" type="ORF">SAMN05660991_01458</name>
</gene>
<evidence type="ECO:0000313" key="3">
    <source>
        <dbReference type="Proteomes" id="UP000198960"/>
    </source>
</evidence>